<evidence type="ECO:0000256" key="1">
    <source>
        <dbReference type="SAM" id="MobiDB-lite"/>
    </source>
</evidence>
<evidence type="ECO:0000313" key="3">
    <source>
        <dbReference type="Proteomes" id="UP000499080"/>
    </source>
</evidence>
<comment type="caution">
    <text evidence="2">The sequence shown here is derived from an EMBL/GenBank/DDBJ whole genome shotgun (WGS) entry which is preliminary data.</text>
</comment>
<keyword evidence="3" id="KW-1185">Reference proteome</keyword>
<name>A0A4Y2GUC0_ARAVE</name>
<proteinExistence type="predicted"/>
<gene>
    <name evidence="2" type="ORF">AVEN_273207_1</name>
</gene>
<dbReference type="EMBL" id="BGPR01001546">
    <property type="protein sequence ID" value="GBM56449.1"/>
    <property type="molecule type" value="Genomic_DNA"/>
</dbReference>
<accession>A0A4Y2GUC0</accession>
<protein>
    <submittedName>
        <fullName evidence="2">Uncharacterized protein</fullName>
    </submittedName>
</protein>
<dbReference type="Proteomes" id="UP000499080">
    <property type="component" value="Unassembled WGS sequence"/>
</dbReference>
<reference evidence="2 3" key="1">
    <citation type="journal article" date="2019" name="Sci. Rep.">
        <title>Orb-weaving spider Araneus ventricosus genome elucidates the spidroin gene catalogue.</title>
        <authorList>
            <person name="Kono N."/>
            <person name="Nakamura H."/>
            <person name="Ohtoshi R."/>
            <person name="Moran D.A.P."/>
            <person name="Shinohara A."/>
            <person name="Yoshida Y."/>
            <person name="Fujiwara M."/>
            <person name="Mori M."/>
            <person name="Tomita M."/>
            <person name="Arakawa K."/>
        </authorList>
    </citation>
    <scope>NUCLEOTIDE SEQUENCE [LARGE SCALE GENOMIC DNA]</scope>
</reference>
<feature type="compositionally biased region" description="Polar residues" evidence="1">
    <location>
        <begin position="55"/>
        <end position="73"/>
    </location>
</feature>
<sequence length="97" mass="10610">MYGINISYIRATAGRLNHHRQPSGCGNGGSQDYDPIHRIVPQFAVGLMEVKSDSRSQMPSNNSSQLQGPSQNSPALLQGWKLIQLNETSRLSGTSNR</sequence>
<evidence type="ECO:0000313" key="2">
    <source>
        <dbReference type="EMBL" id="GBM56449.1"/>
    </source>
</evidence>
<dbReference type="AlphaFoldDB" id="A0A4Y2GUC0"/>
<feature type="region of interest" description="Disordered" evidence="1">
    <location>
        <begin position="50"/>
        <end position="73"/>
    </location>
</feature>
<organism evidence="2 3">
    <name type="scientific">Araneus ventricosus</name>
    <name type="common">Orbweaver spider</name>
    <name type="synonym">Epeira ventricosa</name>
    <dbReference type="NCBI Taxonomy" id="182803"/>
    <lineage>
        <taxon>Eukaryota</taxon>
        <taxon>Metazoa</taxon>
        <taxon>Ecdysozoa</taxon>
        <taxon>Arthropoda</taxon>
        <taxon>Chelicerata</taxon>
        <taxon>Arachnida</taxon>
        <taxon>Araneae</taxon>
        <taxon>Araneomorphae</taxon>
        <taxon>Entelegynae</taxon>
        <taxon>Araneoidea</taxon>
        <taxon>Araneidae</taxon>
        <taxon>Araneus</taxon>
    </lineage>
</organism>